<feature type="transmembrane region" description="Helical" evidence="1">
    <location>
        <begin position="511"/>
        <end position="530"/>
    </location>
</feature>
<comment type="caution">
    <text evidence="2">The sequence shown here is derived from an EMBL/GenBank/DDBJ whole genome shotgun (WGS) entry which is preliminary data.</text>
</comment>
<reference evidence="2 3" key="1">
    <citation type="submission" date="2019-07" db="EMBL/GenBank/DDBJ databases">
        <title>Draft genome assembly of a fouling barnacle, Amphibalanus amphitrite (Darwin, 1854): The first reference genome for Thecostraca.</title>
        <authorList>
            <person name="Kim W."/>
        </authorList>
    </citation>
    <scope>NUCLEOTIDE SEQUENCE [LARGE SCALE GENOMIC DNA]</scope>
    <source>
        <strain evidence="2">SNU_AA5</strain>
        <tissue evidence="2">Soma without cirri and trophi</tissue>
    </source>
</reference>
<keyword evidence="1" id="KW-0812">Transmembrane</keyword>
<keyword evidence="2" id="KW-0328">Glycosyltransferase</keyword>
<evidence type="ECO:0000313" key="3">
    <source>
        <dbReference type="Proteomes" id="UP000440578"/>
    </source>
</evidence>
<accession>A0A6A4VZ46</accession>
<dbReference type="GO" id="GO:0005783">
    <property type="term" value="C:endoplasmic reticulum"/>
    <property type="evidence" value="ECO:0007669"/>
    <property type="project" value="TreeGrafter"/>
</dbReference>
<dbReference type="PANTHER" id="PTHR21329:SF3">
    <property type="entry name" value="PHOSPHATIDYLINOSITOL N-ACETYLGLUCOSAMINYLTRANSFERASE SUBUNIT Q"/>
    <property type="match status" value="1"/>
</dbReference>
<feature type="transmembrane region" description="Helical" evidence="1">
    <location>
        <begin position="420"/>
        <end position="445"/>
    </location>
</feature>
<feature type="transmembrane region" description="Helical" evidence="1">
    <location>
        <begin position="393"/>
        <end position="413"/>
    </location>
</feature>
<sequence length="611" mass="66855">MHWTGRGNLTGAAQKPSNQVAMITVLLPEELTRQQQGSLTGLFERDPRDPRRAALVVTGLQYRLPEARSLGYLISPADSRDFSGAVFAYLHNYVVITNGRVPRVLRCVIDGQPVPAESVTLALYSPAAVRGADMLRGSLAGVGAACDAPAANAQTNHAPADGVANGRRAPPAPDGSWDPLQLMVRAVLAAEPAPAARARMPLGLGIGWLQWLVLELCSLAFVGPPWPAAAAGAAAAGAAALRIGWLQWALLELALLCRVSQLHRLLVWLRVDVRSASRSLLSAPARCSSLLAQCLLRLSQVARLAMHRGRSVVWLGCVCALVCDVALGVILTRLVQRRLDSAALLKTVTELSTGVMLQLQSLLQWMMGAPAGLKLNTPLTTALGSFFLYHVQLWGAFITLVTPTMITAIQLLLPMGYLGASFLFSLLSDLLSLATFHVYCVYVYATKLYQLEVRWLVRLWRLFRGRRWNPEKQRVETWPYTLEQLFLGTLCFTILLFLFPTVLLYYAVFVVLRLTVLAAVGLLTLLIYVINVNPLLVVVSWLARANCVAGSLLVTVLRQDRRSLVTRVELTTAPLGDTLRWFWCPADPGLAPLRWGQLLDSLVRGNLVYPV</sequence>
<dbReference type="InterPro" id="IPR007720">
    <property type="entry name" value="PigQ/GPI1"/>
</dbReference>
<feature type="transmembrane region" description="Helical" evidence="1">
    <location>
        <begin position="485"/>
        <end position="506"/>
    </location>
</feature>
<keyword evidence="2" id="KW-0808">Transferase</keyword>
<name>A0A6A4VZ46_AMPAM</name>
<keyword evidence="1" id="KW-0472">Membrane</keyword>
<dbReference type="EMBL" id="VIIS01001582">
    <property type="protein sequence ID" value="KAF0296112.1"/>
    <property type="molecule type" value="Genomic_DNA"/>
</dbReference>
<organism evidence="2 3">
    <name type="scientific">Amphibalanus amphitrite</name>
    <name type="common">Striped barnacle</name>
    <name type="synonym">Balanus amphitrite</name>
    <dbReference type="NCBI Taxonomy" id="1232801"/>
    <lineage>
        <taxon>Eukaryota</taxon>
        <taxon>Metazoa</taxon>
        <taxon>Ecdysozoa</taxon>
        <taxon>Arthropoda</taxon>
        <taxon>Crustacea</taxon>
        <taxon>Multicrustacea</taxon>
        <taxon>Cirripedia</taxon>
        <taxon>Thoracica</taxon>
        <taxon>Thoracicalcarea</taxon>
        <taxon>Balanomorpha</taxon>
        <taxon>Balanoidea</taxon>
        <taxon>Balanidae</taxon>
        <taxon>Amphibalaninae</taxon>
        <taxon>Amphibalanus</taxon>
    </lineage>
</organism>
<dbReference type="GO" id="GO:0016020">
    <property type="term" value="C:membrane"/>
    <property type="evidence" value="ECO:0007669"/>
    <property type="project" value="InterPro"/>
</dbReference>
<proteinExistence type="predicted"/>
<dbReference type="Proteomes" id="UP000440578">
    <property type="component" value="Unassembled WGS sequence"/>
</dbReference>
<dbReference type="OrthoDB" id="70250at2759"/>
<dbReference type="GO" id="GO:0016757">
    <property type="term" value="F:glycosyltransferase activity"/>
    <property type="evidence" value="ECO:0007669"/>
    <property type="project" value="UniProtKB-KW"/>
</dbReference>
<keyword evidence="1" id="KW-1133">Transmembrane helix</keyword>
<keyword evidence="3" id="KW-1185">Reference proteome</keyword>
<feature type="transmembrane region" description="Helical" evidence="1">
    <location>
        <begin position="536"/>
        <end position="557"/>
    </location>
</feature>
<dbReference type="GO" id="GO:0006506">
    <property type="term" value="P:GPI anchor biosynthetic process"/>
    <property type="evidence" value="ECO:0007669"/>
    <property type="project" value="InterPro"/>
</dbReference>
<evidence type="ECO:0000256" key="1">
    <source>
        <dbReference type="SAM" id="Phobius"/>
    </source>
</evidence>
<evidence type="ECO:0000313" key="2">
    <source>
        <dbReference type="EMBL" id="KAF0296112.1"/>
    </source>
</evidence>
<gene>
    <name evidence="2" type="primary">Pigq</name>
    <name evidence="2" type="ORF">FJT64_006438</name>
</gene>
<feature type="transmembrane region" description="Helical" evidence="1">
    <location>
        <begin position="312"/>
        <end position="335"/>
    </location>
</feature>
<protein>
    <submittedName>
        <fullName evidence="2">Phosphatidylinositol N-acetylglucosaminyltransferase subunit Q</fullName>
    </submittedName>
</protein>
<dbReference type="Pfam" id="PF05024">
    <property type="entry name" value="Gpi1"/>
    <property type="match status" value="1"/>
</dbReference>
<dbReference type="PANTHER" id="PTHR21329">
    <property type="entry name" value="PHOSPHATIDYLINOSITOL N-ACETYLGLUCOSAMINYLTRANSFERASE SUBUNIT Q-RELATED"/>
    <property type="match status" value="1"/>
</dbReference>
<dbReference type="AlphaFoldDB" id="A0A6A4VZ46"/>